<feature type="domain" description="PPIase FKBP-type" evidence="10">
    <location>
        <begin position="164"/>
        <end position="250"/>
    </location>
</feature>
<dbReference type="PROSITE" id="PS50059">
    <property type="entry name" value="FKBP_PPIASE"/>
    <property type="match status" value="2"/>
</dbReference>
<evidence type="ECO:0000256" key="1">
    <source>
        <dbReference type="ARBA" id="ARBA00000971"/>
    </source>
</evidence>
<evidence type="ECO:0000256" key="3">
    <source>
        <dbReference type="ARBA" id="ARBA00022737"/>
    </source>
</evidence>
<dbReference type="SUPFAM" id="SSF54534">
    <property type="entry name" value="FKBP-like"/>
    <property type="match status" value="2"/>
</dbReference>
<dbReference type="InterPro" id="IPR001179">
    <property type="entry name" value="PPIase_FKBP_dom"/>
</dbReference>
<evidence type="ECO:0000256" key="8">
    <source>
        <dbReference type="PROSITE-ProRule" id="PRU00339"/>
    </source>
</evidence>
<dbReference type="InterPro" id="IPR011990">
    <property type="entry name" value="TPR-like_helical_dom_sf"/>
</dbReference>
<keyword evidence="5 7" id="KW-0697">Rotamase</keyword>
<evidence type="ECO:0000256" key="9">
    <source>
        <dbReference type="SAM" id="MobiDB-lite"/>
    </source>
</evidence>
<dbReference type="GeneID" id="106464674"/>
<dbReference type="PANTHER" id="PTHR46512:SF9">
    <property type="entry name" value="PEPTIDYLPROLYL ISOMERASE"/>
    <property type="match status" value="1"/>
</dbReference>
<dbReference type="EC" id="5.2.1.8" evidence="2 7"/>
<dbReference type="Gene3D" id="1.25.40.10">
    <property type="entry name" value="Tetratricopeptide repeat domain"/>
    <property type="match status" value="1"/>
</dbReference>
<dbReference type="Pfam" id="PF13181">
    <property type="entry name" value="TPR_8"/>
    <property type="match status" value="1"/>
</dbReference>
<dbReference type="InterPro" id="IPR019734">
    <property type="entry name" value="TPR_rpt"/>
</dbReference>
<organism evidence="11 12">
    <name type="scientific">Limulus polyphemus</name>
    <name type="common">Atlantic horseshoe crab</name>
    <dbReference type="NCBI Taxonomy" id="6850"/>
    <lineage>
        <taxon>Eukaryota</taxon>
        <taxon>Metazoa</taxon>
        <taxon>Ecdysozoa</taxon>
        <taxon>Arthropoda</taxon>
        <taxon>Chelicerata</taxon>
        <taxon>Merostomata</taxon>
        <taxon>Xiphosura</taxon>
        <taxon>Limulidae</taxon>
        <taxon>Limulus</taxon>
    </lineage>
</organism>
<feature type="domain" description="PPIase FKBP-type" evidence="10">
    <location>
        <begin position="47"/>
        <end position="135"/>
    </location>
</feature>
<dbReference type="SMART" id="SM00028">
    <property type="entry name" value="TPR"/>
    <property type="match status" value="3"/>
</dbReference>
<gene>
    <name evidence="12" type="primary">LOC106464674</name>
</gene>
<feature type="repeat" description="TPR" evidence="8">
    <location>
        <begin position="350"/>
        <end position="383"/>
    </location>
</feature>
<keyword evidence="4 8" id="KW-0802">TPR repeat</keyword>
<protein>
    <recommendedName>
        <fullName evidence="2 7">peptidylprolyl isomerase</fullName>
        <ecNumber evidence="2 7">5.2.1.8</ecNumber>
    </recommendedName>
</protein>
<dbReference type="PANTHER" id="PTHR46512">
    <property type="entry name" value="PEPTIDYLPROLYL ISOMERASE"/>
    <property type="match status" value="1"/>
</dbReference>
<dbReference type="Gene3D" id="3.10.50.40">
    <property type="match status" value="2"/>
</dbReference>
<keyword evidence="11" id="KW-1185">Reference proteome</keyword>
<evidence type="ECO:0000256" key="2">
    <source>
        <dbReference type="ARBA" id="ARBA00013194"/>
    </source>
</evidence>
<evidence type="ECO:0000256" key="4">
    <source>
        <dbReference type="ARBA" id="ARBA00022803"/>
    </source>
</evidence>
<dbReference type="Proteomes" id="UP000694941">
    <property type="component" value="Unplaced"/>
</dbReference>
<evidence type="ECO:0000313" key="12">
    <source>
        <dbReference type="RefSeq" id="XP_013780286.1"/>
    </source>
</evidence>
<evidence type="ECO:0000256" key="7">
    <source>
        <dbReference type="PROSITE-ProRule" id="PRU00277"/>
    </source>
</evidence>
<name>A0ABM1BED2_LIMPO</name>
<evidence type="ECO:0000256" key="6">
    <source>
        <dbReference type="ARBA" id="ARBA00023235"/>
    </source>
</evidence>
<dbReference type="InterPro" id="IPR046357">
    <property type="entry name" value="PPIase_dom_sf"/>
</dbReference>
<dbReference type="Pfam" id="PF00254">
    <property type="entry name" value="FKBP_C"/>
    <property type="match status" value="2"/>
</dbReference>
<evidence type="ECO:0000256" key="5">
    <source>
        <dbReference type="ARBA" id="ARBA00023110"/>
    </source>
</evidence>
<reference evidence="12" key="1">
    <citation type="submission" date="2025-08" db="UniProtKB">
        <authorList>
            <consortium name="RefSeq"/>
        </authorList>
    </citation>
    <scope>IDENTIFICATION</scope>
    <source>
        <tissue evidence="12">Muscle</tissue>
    </source>
</reference>
<comment type="catalytic activity">
    <reaction evidence="1 7">
        <text>[protein]-peptidylproline (omega=180) = [protein]-peptidylproline (omega=0)</text>
        <dbReference type="Rhea" id="RHEA:16237"/>
        <dbReference type="Rhea" id="RHEA-COMP:10747"/>
        <dbReference type="Rhea" id="RHEA-COMP:10748"/>
        <dbReference type="ChEBI" id="CHEBI:83833"/>
        <dbReference type="ChEBI" id="CHEBI:83834"/>
        <dbReference type="EC" id="5.2.1.8"/>
    </reaction>
</comment>
<dbReference type="RefSeq" id="XP_013780286.1">
    <property type="nucleotide sequence ID" value="XM_013924832.2"/>
</dbReference>
<proteinExistence type="predicted"/>
<keyword evidence="6 7" id="KW-0413">Isomerase</keyword>
<dbReference type="SUPFAM" id="SSF48452">
    <property type="entry name" value="TPR-like"/>
    <property type="match status" value="1"/>
</dbReference>
<evidence type="ECO:0000259" key="10">
    <source>
        <dbReference type="PROSITE" id="PS50059"/>
    </source>
</evidence>
<sequence length="465" mass="52519">MTMNEEDQKSNIYTPGPNAVDITPEKDGGILKEIIKEGEGNDTPGTGHTVSVHYTGRLTDGTVFDSSVERGEKFEFQLGKGEVIKAWDVGVATMKKGEKAVLTCKPEYAYGESGSPPKIPENATLVFEVELFDWKMEDLTSKKDGGILRKIICLGEGYSTPNEGASVEVHFTGKYNGVVFEERDLTFTLGEGCEFGVVEGLEMALEKFKKGEKSVINLKSKYAFGSKGKAEFNIPPNAEIQYEVELKNFEKAKQGWEMDSDEKLEQSEVVKTKGTDYFKTGKYNLAIKQYKKIVSFLEFEKFEEEEKAKQCEALLLAAHLNLAMCYLKVDNNKEVINSCDKALEKDPNNVKGFFRRGQARMGLKDYDVAKEDFEIVLKLDNNNKAARNQILLCNNKIKEYKQREKNTYRNMFEKFAEQDAIRDKHIKGKTEEKGVWNANGDGDKNIQDEMADEEHNDDVSLTETE</sequence>
<accession>A0ABM1BED2</accession>
<dbReference type="InterPro" id="IPR050754">
    <property type="entry name" value="FKBP4/5/8-like"/>
</dbReference>
<dbReference type="PROSITE" id="PS50005">
    <property type="entry name" value="TPR"/>
    <property type="match status" value="2"/>
</dbReference>
<evidence type="ECO:0000313" key="11">
    <source>
        <dbReference type="Proteomes" id="UP000694941"/>
    </source>
</evidence>
<feature type="repeat" description="TPR" evidence="8">
    <location>
        <begin position="316"/>
        <end position="349"/>
    </location>
</feature>
<keyword evidence="3" id="KW-0677">Repeat</keyword>
<feature type="region of interest" description="Disordered" evidence="9">
    <location>
        <begin position="423"/>
        <end position="465"/>
    </location>
</feature>
<feature type="compositionally biased region" description="Basic and acidic residues" evidence="9">
    <location>
        <begin position="423"/>
        <end position="434"/>
    </location>
</feature>